<protein>
    <submittedName>
        <fullName evidence="1">Uncharacterized protein</fullName>
    </submittedName>
</protein>
<organism evidence="1 2">
    <name type="scientific">Paractinoplanes aksuensis</name>
    <dbReference type="NCBI Taxonomy" id="2939490"/>
    <lineage>
        <taxon>Bacteria</taxon>
        <taxon>Bacillati</taxon>
        <taxon>Actinomycetota</taxon>
        <taxon>Actinomycetes</taxon>
        <taxon>Micromonosporales</taxon>
        <taxon>Micromonosporaceae</taxon>
        <taxon>Paractinoplanes</taxon>
    </lineage>
</organism>
<dbReference type="Proteomes" id="UP001523369">
    <property type="component" value="Unassembled WGS sequence"/>
</dbReference>
<dbReference type="EMBL" id="JAMYJR010000035">
    <property type="protein sequence ID" value="MCO8275212.1"/>
    <property type="molecule type" value="Genomic_DNA"/>
</dbReference>
<proteinExistence type="predicted"/>
<comment type="caution">
    <text evidence="1">The sequence shown here is derived from an EMBL/GenBank/DDBJ whole genome shotgun (WGS) entry which is preliminary data.</text>
</comment>
<gene>
    <name evidence="1" type="ORF">M1L60_31985</name>
</gene>
<dbReference type="RefSeq" id="WP_253241277.1">
    <property type="nucleotide sequence ID" value="NZ_JAMYJR010000035.1"/>
</dbReference>
<evidence type="ECO:0000313" key="1">
    <source>
        <dbReference type="EMBL" id="MCO8275212.1"/>
    </source>
</evidence>
<evidence type="ECO:0000313" key="2">
    <source>
        <dbReference type="Proteomes" id="UP001523369"/>
    </source>
</evidence>
<accession>A0ABT1DWQ2</accession>
<name>A0ABT1DWQ2_9ACTN</name>
<keyword evidence="2" id="KW-1185">Reference proteome</keyword>
<reference evidence="1 2" key="1">
    <citation type="submission" date="2022-06" db="EMBL/GenBank/DDBJ databases">
        <title>New Species of the Genus Actinoplanes, ActinopZanes ferrugineus.</title>
        <authorList>
            <person name="Ding P."/>
        </authorList>
    </citation>
    <scope>NUCLEOTIDE SEQUENCE [LARGE SCALE GENOMIC DNA]</scope>
    <source>
        <strain evidence="1 2">TRM88003</strain>
    </source>
</reference>
<sequence length="74" mass="7505">MDRLGPRDRSTGLTAVGWIGLGDQGASHLSRVHPIDLDIHAKPVAGLGDDVAGLTGRAGAGAEARPGPARWLSG</sequence>